<dbReference type="SUPFAM" id="SSF51569">
    <property type="entry name" value="Aldolase"/>
    <property type="match status" value="1"/>
</dbReference>
<dbReference type="Pfam" id="PF00682">
    <property type="entry name" value="HMGL-like"/>
    <property type="match status" value="1"/>
</dbReference>
<evidence type="ECO:0000259" key="4">
    <source>
        <dbReference type="Pfam" id="PF00682"/>
    </source>
</evidence>
<accession>A0ABS1RAK1</accession>
<dbReference type="InterPro" id="IPR000891">
    <property type="entry name" value="PYR_CT"/>
</dbReference>
<name>A0ABS1RAK1_9SPHI</name>
<dbReference type="GO" id="GO:0016829">
    <property type="term" value="F:lyase activity"/>
    <property type="evidence" value="ECO:0007669"/>
    <property type="project" value="UniProtKB-KW"/>
</dbReference>
<dbReference type="PANTHER" id="PTHR42738:SF7">
    <property type="entry name" value="HYDROXYMETHYLGLUTARYL-COA LYASE"/>
    <property type="match status" value="1"/>
</dbReference>
<gene>
    <name evidence="5" type="ORF">JKG61_21610</name>
</gene>
<evidence type="ECO:0000313" key="6">
    <source>
        <dbReference type="Proteomes" id="UP000625283"/>
    </source>
</evidence>
<evidence type="ECO:0000256" key="2">
    <source>
        <dbReference type="ARBA" id="ARBA00022723"/>
    </source>
</evidence>
<organism evidence="5 6">
    <name type="scientific">Sphingobacterium faecale</name>
    <dbReference type="NCBI Taxonomy" id="2803775"/>
    <lineage>
        <taxon>Bacteria</taxon>
        <taxon>Pseudomonadati</taxon>
        <taxon>Bacteroidota</taxon>
        <taxon>Sphingobacteriia</taxon>
        <taxon>Sphingobacteriales</taxon>
        <taxon>Sphingobacteriaceae</taxon>
        <taxon>Sphingobacterium</taxon>
    </lineage>
</organism>
<evidence type="ECO:0000313" key="5">
    <source>
        <dbReference type="EMBL" id="MBL1411370.1"/>
    </source>
</evidence>
<dbReference type="Proteomes" id="UP000625283">
    <property type="component" value="Unassembled WGS sequence"/>
</dbReference>
<keyword evidence="3 5" id="KW-0456">Lyase</keyword>
<dbReference type="Gene3D" id="3.20.20.70">
    <property type="entry name" value="Aldolase class I"/>
    <property type="match status" value="1"/>
</dbReference>
<dbReference type="PANTHER" id="PTHR42738">
    <property type="entry name" value="HYDROXYMETHYLGLUTARYL-COA LYASE"/>
    <property type="match status" value="1"/>
</dbReference>
<proteinExistence type="inferred from homology"/>
<reference evidence="5 6" key="1">
    <citation type="submission" date="2021-01" db="EMBL/GenBank/DDBJ databases">
        <title>C459-1 draft genome sequence.</title>
        <authorList>
            <person name="Zhang X.-F."/>
        </authorList>
    </citation>
    <scope>NUCLEOTIDE SEQUENCE [LARGE SCALE GENOMIC DNA]</scope>
    <source>
        <strain evidence="6">C459-1</strain>
    </source>
</reference>
<dbReference type="EMBL" id="JAERTY010000016">
    <property type="protein sequence ID" value="MBL1411370.1"/>
    <property type="molecule type" value="Genomic_DNA"/>
</dbReference>
<keyword evidence="2" id="KW-0479">Metal-binding</keyword>
<evidence type="ECO:0000256" key="3">
    <source>
        <dbReference type="ARBA" id="ARBA00023239"/>
    </source>
</evidence>
<sequence length="284" mass="31381">MLNSSQIQLIECPRDAIQGIGGFIPTGKKITYINELVASGLFDYIDFGSFVSPKAVPQLADTVEVLEGLEKGKTKLLAIVANERGAQAASVLEKIDYLGYPFSISETFQQRNANSSVDESFERVKGICDLIQGNKQELVVYISMAFGNPYGDLWHEDLVIEWMDRLSTLGIKRFSIADTTSEASADAISSLYRLVAKEFPNTDLSLHLHARVEEALLKVEAGYNAGCRRFEGAFLGYGGCPFAKDDLVGNIPMELLLDRFEKGNVEQHVKLMDAFQTMIRHGAI</sequence>
<comment type="similarity">
    <text evidence="1">Belongs to the HMG-CoA lyase family.</text>
</comment>
<protein>
    <submittedName>
        <fullName evidence="5">Hydroxymethylglutaryl-CoA lyase</fullName>
    </submittedName>
</protein>
<feature type="domain" description="Pyruvate carboxyltransferase" evidence="4">
    <location>
        <begin position="13"/>
        <end position="274"/>
    </location>
</feature>
<dbReference type="RefSeq" id="WP_202105093.1">
    <property type="nucleotide sequence ID" value="NZ_JAERTY010000016.1"/>
</dbReference>
<keyword evidence="6" id="KW-1185">Reference proteome</keyword>
<dbReference type="InterPro" id="IPR043594">
    <property type="entry name" value="HMGL"/>
</dbReference>
<comment type="caution">
    <text evidence="5">The sequence shown here is derived from an EMBL/GenBank/DDBJ whole genome shotgun (WGS) entry which is preliminary data.</text>
</comment>
<evidence type="ECO:0000256" key="1">
    <source>
        <dbReference type="ARBA" id="ARBA00009405"/>
    </source>
</evidence>
<dbReference type="InterPro" id="IPR013785">
    <property type="entry name" value="Aldolase_TIM"/>
</dbReference>